<protein>
    <submittedName>
        <fullName evidence="3">PEGA domain-containing protein</fullName>
    </submittedName>
</protein>
<feature type="chain" id="PRO_5022041780" evidence="1">
    <location>
        <begin position="18"/>
        <end position="519"/>
    </location>
</feature>
<accession>A0A540X041</accession>
<evidence type="ECO:0000313" key="4">
    <source>
        <dbReference type="Proteomes" id="UP000315369"/>
    </source>
</evidence>
<feature type="domain" description="PEGA" evidence="2">
    <location>
        <begin position="168"/>
        <end position="228"/>
    </location>
</feature>
<dbReference type="RefSeq" id="WP_141643732.1">
    <property type="nucleotide sequence ID" value="NZ_VIFM01000064.1"/>
</dbReference>
<evidence type="ECO:0000313" key="3">
    <source>
        <dbReference type="EMBL" id="TQF14612.1"/>
    </source>
</evidence>
<feature type="domain" description="PEGA" evidence="2">
    <location>
        <begin position="233"/>
        <end position="298"/>
    </location>
</feature>
<keyword evidence="4" id="KW-1185">Reference proteome</keyword>
<evidence type="ECO:0000259" key="2">
    <source>
        <dbReference type="Pfam" id="PF08308"/>
    </source>
</evidence>
<comment type="caution">
    <text evidence="3">The sequence shown here is derived from an EMBL/GenBank/DDBJ whole genome shotgun (WGS) entry which is preliminary data.</text>
</comment>
<dbReference type="InterPro" id="IPR013229">
    <property type="entry name" value="PEGA"/>
</dbReference>
<name>A0A540X041_9BACT</name>
<sequence length="519" mass="55359">MFVASLLSVSLALVASATPGASPEARAEAPAHTLWLIQPMYPGQDALVKRTEEGITGLLPGDVKPRQVVGVGALASHLQGREGDLGCLAGGARCREPLGTYLASLGLERVVLVRVGQDDAGYRFRAVSVRSESGARAEAETSNPAFEKALAGVLVKFLSLNALVEAVSVPAGATVFIDGVKMGVTPYATEVLPGEHTFRFELASHLPREETRVVGSREQVKLRPALEKVPARLVVKVLPEGTEISVDGAVVGKDAVDQGIQPGSRTLRLAREGYEPQEVQAEIAPGATYTLERELKPTSMQAFKLAMKRRQEATMARQSYLEAAYEFTSLTSDTLTAQPVKTEGGLSDVRGNGVRAPGSRRLRGLGLEYGRYGQYFGVMLVGATWYSTGDVWTMGVNVPQDVQNPNVAGLTQVDTKVQMVSLRALQPQLRYVLGPVSFAIQAGLDLRGALAKEEDDGSGNSPRFEDGLYALDLHASGQASARVFVYEGLYASVAYQRGFSLLGKIAGTSNFRGGVGYAF</sequence>
<feature type="signal peptide" evidence="1">
    <location>
        <begin position="1"/>
        <end position="17"/>
    </location>
</feature>
<dbReference type="AlphaFoldDB" id="A0A540X041"/>
<dbReference type="EMBL" id="VIFM01000064">
    <property type="protein sequence ID" value="TQF14612.1"/>
    <property type="molecule type" value="Genomic_DNA"/>
</dbReference>
<dbReference type="OrthoDB" id="5378458at2"/>
<dbReference type="Proteomes" id="UP000315369">
    <property type="component" value="Unassembled WGS sequence"/>
</dbReference>
<gene>
    <name evidence="3" type="ORF">FJV41_17990</name>
</gene>
<proteinExistence type="predicted"/>
<dbReference type="Pfam" id="PF08308">
    <property type="entry name" value="PEGA"/>
    <property type="match status" value="2"/>
</dbReference>
<evidence type="ECO:0000256" key="1">
    <source>
        <dbReference type="SAM" id="SignalP"/>
    </source>
</evidence>
<keyword evidence="1" id="KW-0732">Signal</keyword>
<reference evidence="3 4" key="1">
    <citation type="submission" date="2019-06" db="EMBL/GenBank/DDBJ databases">
        <authorList>
            <person name="Livingstone P."/>
            <person name="Whitworth D."/>
        </authorList>
    </citation>
    <scope>NUCLEOTIDE SEQUENCE [LARGE SCALE GENOMIC DNA]</scope>
    <source>
        <strain evidence="3 4">AM401</strain>
    </source>
</reference>
<organism evidence="3 4">
    <name type="scientific">Myxococcus llanfairpwllgwyngyllgogerychwyrndrobwllllantysiliogogogochensis</name>
    <dbReference type="NCBI Taxonomy" id="2590453"/>
    <lineage>
        <taxon>Bacteria</taxon>
        <taxon>Pseudomonadati</taxon>
        <taxon>Myxococcota</taxon>
        <taxon>Myxococcia</taxon>
        <taxon>Myxococcales</taxon>
        <taxon>Cystobacterineae</taxon>
        <taxon>Myxococcaceae</taxon>
        <taxon>Myxococcus</taxon>
    </lineage>
</organism>